<dbReference type="Gene3D" id="3.40.50.1820">
    <property type="entry name" value="alpha/beta hydrolase"/>
    <property type="match status" value="1"/>
</dbReference>
<dbReference type="Proteomes" id="UP000319818">
    <property type="component" value="Unassembled WGS sequence"/>
</dbReference>
<dbReference type="RefSeq" id="WP_142098381.1">
    <property type="nucleotide sequence ID" value="NZ_VFPH01000001.1"/>
</dbReference>
<dbReference type="Pfam" id="PF00756">
    <property type="entry name" value="Esterase"/>
    <property type="match status" value="1"/>
</dbReference>
<sequence length="434" mass="45238">MSGLLDAPLLSGPIQVAAGVAGVAGGLFLLARRSRRWWTRTVPAVLLGAAGLTALLAVLVNQVWQPFPDPLPLSGLLLVGAVLAAIGLAALGMRPRRWPGRAGAVVAVVLVVLGSAQGMNVVYREFPTLRTALGLPAVDEIPFTQVPLREQVIGTRSGLPLSAIWRPPAGMPAKGIVTEVTIPATVSGFAARPARLYLPPAYLSRPRAQLPVLVLLSGQPGSPDDWLDGGGLADRMDAFAAAHDGLAPVVVMPDHLGTPLDNPLCMDSRLGNAATYVSVDVPAWIRETLQVDPDPSGWAIGGFSNGGTCSLQMAVNEPQVYPTFVDISGEAEPSLGDHATTVQAAFGGDEAAFAAVNPLDVMARKQFPDTAGFLVAGQQDSIYGPQAQRVLAACKAAGMDVQLDVKPGGHTWEVWGPGLEDALPWLATRLGMTP</sequence>
<dbReference type="OrthoDB" id="3723842at2"/>
<organism evidence="2 3">
    <name type="scientific">Pseudonocardia cypriaca</name>
    <dbReference type="NCBI Taxonomy" id="882449"/>
    <lineage>
        <taxon>Bacteria</taxon>
        <taxon>Bacillati</taxon>
        <taxon>Actinomycetota</taxon>
        <taxon>Actinomycetes</taxon>
        <taxon>Pseudonocardiales</taxon>
        <taxon>Pseudonocardiaceae</taxon>
        <taxon>Pseudonocardia</taxon>
    </lineage>
</organism>
<accession>A0A543GD68</accession>
<evidence type="ECO:0000256" key="1">
    <source>
        <dbReference type="SAM" id="Phobius"/>
    </source>
</evidence>
<dbReference type="EMBL" id="VFPH01000001">
    <property type="protein sequence ID" value="TQM44007.1"/>
    <property type="molecule type" value="Genomic_DNA"/>
</dbReference>
<feature type="transmembrane region" description="Helical" evidence="1">
    <location>
        <begin position="103"/>
        <end position="123"/>
    </location>
</feature>
<protein>
    <submittedName>
        <fullName evidence="2">S-formylglutathione hydrolase FrmB</fullName>
    </submittedName>
</protein>
<dbReference type="InterPro" id="IPR000801">
    <property type="entry name" value="Esterase-like"/>
</dbReference>
<feature type="transmembrane region" description="Helical" evidence="1">
    <location>
        <begin position="70"/>
        <end position="91"/>
    </location>
</feature>
<name>A0A543GD68_9PSEU</name>
<dbReference type="InterPro" id="IPR029058">
    <property type="entry name" value="AB_hydrolase_fold"/>
</dbReference>
<feature type="transmembrane region" description="Helical" evidence="1">
    <location>
        <begin position="42"/>
        <end position="64"/>
    </location>
</feature>
<dbReference type="InterPro" id="IPR050583">
    <property type="entry name" value="Mycobacterial_A85_antigen"/>
</dbReference>
<reference evidence="2 3" key="1">
    <citation type="submission" date="2019-06" db="EMBL/GenBank/DDBJ databases">
        <title>Sequencing the genomes of 1000 actinobacteria strains.</title>
        <authorList>
            <person name="Klenk H.-P."/>
        </authorList>
    </citation>
    <scope>NUCLEOTIDE SEQUENCE [LARGE SCALE GENOMIC DNA]</scope>
    <source>
        <strain evidence="2 3">DSM 45511</strain>
    </source>
</reference>
<dbReference type="AlphaFoldDB" id="A0A543GD68"/>
<evidence type="ECO:0000313" key="3">
    <source>
        <dbReference type="Proteomes" id="UP000319818"/>
    </source>
</evidence>
<keyword evidence="1" id="KW-1133">Transmembrane helix</keyword>
<evidence type="ECO:0000313" key="2">
    <source>
        <dbReference type="EMBL" id="TQM44007.1"/>
    </source>
</evidence>
<keyword evidence="2" id="KW-0378">Hydrolase</keyword>
<dbReference type="PANTHER" id="PTHR48098:SF1">
    <property type="entry name" value="DIACYLGLYCEROL ACYLTRANSFERASE_MYCOLYLTRANSFERASE AG85A"/>
    <property type="match status" value="1"/>
</dbReference>
<keyword evidence="1" id="KW-0812">Transmembrane</keyword>
<comment type="caution">
    <text evidence="2">The sequence shown here is derived from an EMBL/GenBank/DDBJ whole genome shotgun (WGS) entry which is preliminary data.</text>
</comment>
<dbReference type="PANTHER" id="PTHR48098">
    <property type="entry name" value="ENTEROCHELIN ESTERASE-RELATED"/>
    <property type="match status" value="1"/>
</dbReference>
<feature type="transmembrane region" description="Helical" evidence="1">
    <location>
        <begin position="12"/>
        <end position="30"/>
    </location>
</feature>
<gene>
    <name evidence="2" type="ORF">FB388_1366</name>
</gene>
<dbReference type="SUPFAM" id="SSF53474">
    <property type="entry name" value="alpha/beta-Hydrolases"/>
    <property type="match status" value="1"/>
</dbReference>
<keyword evidence="3" id="KW-1185">Reference proteome</keyword>
<dbReference type="GO" id="GO:0016787">
    <property type="term" value="F:hydrolase activity"/>
    <property type="evidence" value="ECO:0007669"/>
    <property type="project" value="UniProtKB-KW"/>
</dbReference>
<proteinExistence type="predicted"/>
<keyword evidence="1" id="KW-0472">Membrane</keyword>
<dbReference type="GO" id="GO:0016747">
    <property type="term" value="F:acyltransferase activity, transferring groups other than amino-acyl groups"/>
    <property type="evidence" value="ECO:0007669"/>
    <property type="project" value="TreeGrafter"/>
</dbReference>